<dbReference type="Gene3D" id="3.40.50.1820">
    <property type="entry name" value="alpha/beta hydrolase"/>
    <property type="match status" value="1"/>
</dbReference>
<dbReference type="InterPro" id="IPR000073">
    <property type="entry name" value="AB_hydrolase_1"/>
</dbReference>
<organism evidence="2 3">
    <name type="scientific">Actinocrinis puniceicyclus</name>
    <dbReference type="NCBI Taxonomy" id="977794"/>
    <lineage>
        <taxon>Bacteria</taxon>
        <taxon>Bacillati</taxon>
        <taxon>Actinomycetota</taxon>
        <taxon>Actinomycetes</taxon>
        <taxon>Catenulisporales</taxon>
        <taxon>Actinospicaceae</taxon>
        <taxon>Actinocrinis</taxon>
    </lineage>
</organism>
<dbReference type="SUPFAM" id="SSF53474">
    <property type="entry name" value="alpha/beta-Hydrolases"/>
    <property type="match status" value="1"/>
</dbReference>
<evidence type="ECO:0000259" key="1">
    <source>
        <dbReference type="Pfam" id="PF00561"/>
    </source>
</evidence>
<keyword evidence="2" id="KW-0378">Hydrolase</keyword>
<dbReference type="RefSeq" id="WP_211465591.1">
    <property type="nucleotide sequence ID" value="NZ_JAGSXH010000014.1"/>
</dbReference>
<dbReference type="InterPro" id="IPR050266">
    <property type="entry name" value="AB_hydrolase_sf"/>
</dbReference>
<dbReference type="GO" id="GO:0016787">
    <property type="term" value="F:hydrolase activity"/>
    <property type="evidence" value="ECO:0007669"/>
    <property type="project" value="UniProtKB-KW"/>
</dbReference>
<protein>
    <submittedName>
        <fullName evidence="2">Alpha/beta hydrolase</fullName>
    </submittedName>
</protein>
<sequence>MADFRAFEEIRVPVRGGELAVLRWPAADPGAPTAVLVHGITANALAWAAVAEAVDGRVNLLALDLRGRAHSRDLAAPFGIDVDVQDTLALLDHAGLERAVLAGHSLGAFVVCALAARHPDRVRSLLAVDGGVRLAPAPQTDPDEVLENTVGPAIRKLRMTFADGEAYLDFHREHPAFVGNWSAQLTAYLGRDTLRRPDGKVVSSCVAEAIRADGRQLIVDEFVRGAINTLNCPVALLYAERGILNQPQGLYDADTLTAAGLDRSRVTVTLIPDTNHYTIVGPGAGADRVAAELVEQTAREQHVGTA</sequence>
<keyword evidence="3" id="KW-1185">Reference proteome</keyword>
<proteinExistence type="predicted"/>
<name>A0A8J7WMX1_9ACTN</name>
<dbReference type="InterPro" id="IPR029058">
    <property type="entry name" value="AB_hydrolase_fold"/>
</dbReference>
<reference evidence="2" key="1">
    <citation type="submission" date="2021-04" db="EMBL/GenBank/DDBJ databases">
        <title>Genome based classification of Actinospica acidithermotolerans sp. nov., an actinobacterium isolated from an Indonesian hot spring.</title>
        <authorList>
            <person name="Kusuma A.B."/>
            <person name="Putra K.E."/>
            <person name="Nafisah S."/>
            <person name="Loh J."/>
            <person name="Nouioui I."/>
            <person name="Goodfellow M."/>
        </authorList>
    </citation>
    <scope>NUCLEOTIDE SEQUENCE</scope>
    <source>
        <strain evidence="2">DSM 45618</strain>
    </source>
</reference>
<accession>A0A8J7WMX1</accession>
<dbReference type="Pfam" id="PF00561">
    <property type="entry name" value="Abhydrolase_1"/>
    <property type="match status" value="1"/>
</dbReference>
<dbReference type="PANTHER" id="PTHR43798">
    <property type="entry name" value="MONOACYLGLYCEROL LIPASE"/>
    <property type="match status" value="1"/>
</dbReference>
<comment type="caution">
    <text evidence="2">The sequence shown here is derived from an EMBL/GenBank/DDBJ whole genome shotgun (WGS) entry which is preliminary data.</text>
</comment>
<dbReference type="Proteomes" id="UP000677913">
    <property type="component" value="Unassembled WGS sequence"/>
</dbReference>
<dbReference type="AlphaFoldDB" id="A0A8J7WMX1"/>
<dbReference type="EMBL" id="JAGSXH010000014">
    <property type="protein sequence ID" value="MBS2962672.1"/>
    <property type="molecule type" value="Genomic_DNA"/>
</dbReference>
<evidence type="ECO:0000313" key="3">
    <source>
        <dbReference type="Proteomes" id="UP000677913"/>
    </source>
</evidence>
<evidence type="ECO:0000313" key="2">
    <source>
        <dbReference type="EMBL" id="MBS2962672.1"/>
    </source>
</evidence>
<gene>
    <name evidence="2" type="ORF">KGA66_06420</name>
</gene>
<feature type="domain" description="AB hydrolase-1" evidence="1">
    <location>
        <begin position="35"/>
        <end position="278"/>
    </location>
</feature>